<sequence length="94" mass="10224">MNQSLYERSARVGCFSLLSLGCLVMFALCSSPSEYVPLKRNPDGSPVVDAAGDYVTDVSWRSELVNAMPLILTVSVSAFFLILAVRAAVRNLPR</sequence>
<proteinExistence type="predicted"/>
<dbReference type="RefSeq" id="WP_341405565.1">
    <property type="nucleotide sequence ID" value="NZ_JBBUKT010000005.1"/>
</dbReference>
<organism evidence="2 3">
    <name type="scientific">Luteolibacter soli</name>
    <dbReference type="NCBI Taxonomy" id="3135280"/>
    <lineage>
        <taxon>Bacteria</taxon>
        <taxon>Pseudomonadati</taxon>
        <taxon>Verrucomicrobiota</taxon>
        <taxon>Verrucomicrobiia</taxon>
        <taxon>Verrucomicrobiales</taxon>
        <taxon>Verrucomicrobiaceae</taxon>
        <taxon>Luteolibacter</taxon>
    </lineage>
</organism>
<feature type="transmembrane region" description="Helical" evidence="1">
    <location>
        <begin position="12"/>
        <end position="33"/>
    </location>
</feature>
<reference evidence="2 3" key="1">
    <citation type="submission" date="2024-04" db="EMBL/GenBank/DDBJ databases">
        <title>Luteolibacter sp. isolated from soil.</title>
        <authorList>
            <person name="An J."/>
        </authorList>
    </citation>
    <scope>NUCLEOTIDE SEQUENCE [LARGE SCALE GENOMIC DNA]</scope>
    <source>
        <strain evidence="2 3">Y139</strain>
    </source>
</reference>
<keyword evidence="1" id="KW-1133">Transmembrane helix</keyword>
<evidence type="ECO:0000313" key="2">
    <source>
        <dbReference type="EMBL" id="MEK7951808.1"/>
    </source>
</evidence>
<name>A0ABU9AVN4_9BACT</name>
<keyword evidence="1" id="KW-0812">Transmembrane</keyword>
<dbReference type="Proteomes" id="UP001371305">
    <property type="component" value="Unassembled WGS sequence"/>
</dbReference>
<gene>
    <name evidence="2" type="ORF">WKV53_14935</name>
</gene>
<evidence type="ECO:0000256" key="1">
    <source>
        <dbReference type="SAM" id="Phobius"/>
    </source>
</evidence>
<feature type="transmembrane region" description="Helical" evidence="1">
    <location>
        <begin position="67"/>
        <end position="89"/>
    </location>
</feature>
<comment type="caution">
    <text evidence="2">The sequence shown here is derived from an EMBL/GenBank/DDBJ whole genome shotgun (WGS) entry which is preliminary data.</text>
</comment>
<protein>
    <submittedName>
        <fullName evidence="2">Uncharacterized protein</fullName>
    </submittedName>
</protein>
<accession>A0ABU9AVN4</accession>
<dbReference type="EMBL" id="JBBUKT010000005">
    <property type="protein sequence ID" value="MEK7951808.1"/>
    <property type="molecule type" value="Genomic_DNA"/>
</dbReference>
<evidence type="ECO:0000313" key="3">
    <source>
        <dbReference type="Proteomes" id="UP001371305"/>
    </source>
</evidence>
<keyword evidence="3" id="KW-1185">Reference proteome</keyword>
<keyword evidence="1" id="KW-0472">Membrane</keyword>